<gene>
    <name evidence="2" type="ORF">IQ235_13610</name>
</gene>
<accession>A0A928VX29</accession>
<name>A0A928VX29_9CYAN</name>
<protein>
    <submittedName>
        <fullName evidence="2">Uncharacterized protein</fullName>
    </submittedName>
</protein>
<organism evidence="2 3">
    <name type="scientific">Zarconia navalis LEGE 11467</name>
    <dbReference type="NCBI Taxonomy" id="1828826"/>
    <lineage>
        <taxon>Bacteria</taxon>
        <taxon>Bacillati</taxon>
        <taxon>Cyanobacteriota</taxon>
        <taxon>Cyanophyceae</taxon>
        <taxon>Oscillatoriophycideae</taxon>
        <taxon>Oscillatoriales</taxon>
        <taxon>Oscillatoriales incertae sedis</taxon>
        <taxon>Zarconia</taxon>
        <taxon>Zarconia navalis</taxon>
    </lineage>
</organism>
<evidence type="ECO:0000313" key="2">
    <source>
        <dbReference type="EMBL" id="MBE9041817.1"/>
    </source>
</evidence>
<evidence type="ECO:0000256" key="1">
    <source>
        <dbReference type="SAM" id="MobiDB-lite"/>
    </source>
</evidence>
<dbReference type="Proteomes" id="UP000621799">
    <property type="component" value="Unassembled WGS sequence"/>
</dbReference>
<feature type="region of interest" description="Disordered" evidence="1">
    <location>
        <begin position="219"/>
        <end position="258"/>
    </location>
</feature>
<proteinExistence type="predicted"/>
<dbReference type="EMBL" id="JADEXN010000250">
    <property type="protein sequence ID" value="MBE9041817.1"/>
    <property type="molecule type" value="Genomic_DNA"/>
</dbReference>
<evidence type="ECO:0000313" key="3">
    <source>
        <dbReference type="Proteomes" id="UP000621799"/>
    </source>
</evidence>
<sequence>MFAKLWNPTETMLNTVTKNHPLYFDGDDKEPATSIKNSYKERVAIILGLVQLESLKILEASMGESTEFKLAKSREEVGATIQDHSRNVVFYVLTLRKLLSSKNDADLTLPKSERDIHESRGFDLEVTGYTAACALNDAVYILCKECESVLIHDHSVGVVDVRTKKTVSEVTGDVIMERGSLLDIIANVDILAISYRFNFQELLDDDKYNPVKDILSELPTTKRTNKPPVDSKTPLKIVGSDDVTPTKTRGRKQAKASL</sequence>
<keyword evidence="3" id="KW-1185">Reference proteome</keyword>
<dbReference type="AlphaFoldDB" id="A0A928VX29"/>
<feature type="compositionally biased region" description="Basic residues" evidence="1">
    <location>
        <begin position="248"/>
        <end position="258"/>
    </location>
</feature>
<reference evidence="2" key="1">
    <citation type="submission" date="2020-10" db="EMBL/GenBank/DDBJ databases">
        <authorList>
            <person name="Castelo-Branco R."/>
            <person name="Eusebio N."/>
            <person name="Adriana R."/>
            <person name="Vieira A."/>
            <person name="Brugerolle De Fraissinette N."/>
            <person name="Rezende De Castro R."/>
            <person name="Schneider M.P."/>
            <person name="Vasconcelos V."/>
            <person name="Leao P.N."/>
        </authorList>
    </citation>
    <scope>NUCLEOTIDE SEQUENCE</scope>
    <source>
        <strain evidence="2">LEGE 11467</strain>
    </source>
</reference>
<comment type="caution">
    <text evidence="2">The sequence shown here is derived from an EMBL/GenBank/DDBJ whole genome shotgun (WGS) entry which is preliminary data.</text>
</comment>